<keyword evidence="2" id="KW-1185">Reference proteome</keyword>
<name>A0ABS6G117_9FIRM</name>
<gene>
    <name evidence="1" type="ORF">KQI88_05635</name>
</gene>
<dbReference type="EMBL" id="JAHLQK010000002">
    <property type="protein sequence ID" value="MBU5675889.1"/>
    <property type="molecule type" value="Genomic_DNA"/>
</dbReference>
<accession>A0ABS6G117</accession>
<proteinExistence type="predicted"/>
<evidence type="ECO:0000313" key="1">
    <source>
        <dbReference type="EMBL" id="MBU5675889.1"/>
    </source>
</evidence>
<evidence type="ECO:0000313" key="2">
    <source>
        <dbReference type="Proteomes" id="UP000779508"/>
    </source>
</evidence>
<reference evidence="1 2" key="1">
    <citation type="submission" date="2021-06" db="EMBL/GenBank/DDBJ databases">
        <authorList>
            <person name="Sun Q."/>
            <person name="Li D."/>
        </authorList>
    </citation>
    <scope>NUCLEOTIDE SEQUENCE [LARGE SCALE GENOMIC DNA]</scope>
    <source>
        <strain evidence="1 2">MSJ-5</strain>
    </source>
</reference>
<dbReference type="RefSeq" id="WP_216415380.1">
    <property type="nucleotide sequence ID" value="NZ_JAHLQK010000002.1"/>
</dbReference>
<sequence length="136" mass="14867">MPKWRSEVVETITVDKDEAEQMLYAQDAVYERMKESITERQLITKLGSISSTILSFLFMLPTKYAVAGAISTIIGGISVSEKNDVLNSISNGLSGITKIMKASSDNNGKPVTAEVGFLVFDNLGIRTVSSRYPVIE</sequence>
<comment type="caution">
    <text evidence="1">The sequence shown here is derived from an EMBL/GenBank/DDBJ whole genome shotgun (WGS) entry which is preliminary data.</text>
</comment>
<organism evidence="1 2">
    <name type="scientific">Alkaliphilus flagellatus</name>
    <dbReference type="NCBI Taxonomy" id="2841507"/>
    <lineage>
        <taxon>Bacteria</taxon>
        <taxon>Bacillati</taxon>
        <taxon>Bacillota</taxon>
        <taxon>Clostridia</taxon>
        <taxon>Peptostreptococcales</taxon>
        <taxon>Natronincolaceae</taxon>
        <taxon>Alkaliphilus</taxon>
    </lineage>
</organism>
<protein>
    <submittedName>
        <fullName evidence="1">Uncharacterized protein</fullName>
    </submittedName>
</protein>
<dbReference type="Proteomes" id="UP000779508">
    <property type="component" value="Unassembled WGS sequence"/>
</dbReference>